<evidence type="ECO:0000313" key="1">
    <source>
        <dbReference type="EMBL" id="QVV96869.1"/>
    </source>
</evidence>
<reference evidence="2" key="1">
    <citation type="journal article" date="2021" name="Viruses">
        <title>Novel Viruses That Lyse Plant and Human Strains of Kosakonia cowanii.</title>
        <authorList>
            <person name="Petrzik K."/>
            <person name="Brazdova S."/>
            <person name="Krawczyk K."/>
        </authorList>
    </citation>
    <scope>NUCLEOTIDE SEQUENCE [LARGE SCALE GENOMIC DNA]</scope>
</reference>
<dbReference type="EMBL" id="MW258709">
    <property type="protein sequence ID" value="QVV96869.1"/>
    <property type="molecule type" value="Genomic_DNA"/>
</dbReference>
<protein>
    <submittedName>
        <fullName evidence="1">Uncharacterized protein</fullName>
    </submittedName>
</protein>
<proteinExistence type="predicted"/>
<evidence type="ECO:0000313" key="2">
    <source>
        <dbReference type="Proteomes" id="UP000827835"/>
    </source>
</evidence>
<accession>A0AAE7UWQ8</accession>
<dbReference type="Proteomes" id="UP000827835">
    <property type="component" value="Segment"/>
</dbReference>
<sequence>MRDRKVRIIKVHFNSDHKQAQEHYVSTDLTIGELEEFAKRVYGDKLLHITFNPLQEVLSE</sequence>
<name>A0AAE7UWQ8_9CAUD</name>
<organism evidence="1 2">
    <name type="scientific">Kosakonia phage Kc166A</name>
    <dbReference type="NCBI Taxonomy" id="2801381"/>
    <lineage>
        <taxon>Viruses</taxon>
        <taxon>Duplodnaviria</taxon>
        <taxon>Heunggongvirae</taxon>
        <taxon>Uroviricota</taxon>
        <taxon>Caudoviricetes</taxon>
        <taxon>Autographivirales</taxon>
        <taxon>Autotranscriptaviridae</taxon>
        <taxon>Studiervirinae</taxon>
        <taxon>Kayfunavirus</taxon>
        <taxon>Kayfunavirus Kc166A</taxon>
    </lineage>
</organism>
<keyword evidence="2" id="KW-1185">Reference proteome</keyword>